<proteinExistence type="inferred from homology"/>
<evidence type="ECO:0000256" key="7">
    <source>
        <dbReference type="ARBA" id="ARBA00022723"/>
    </source>
</evidence>
<dbReference type="OrthoDB" id="7845843at2"/>
<gene>
    <name evidence="11" type="primary">rnhA</name>
    <name evidence="13" type="ORF">DD681_01785</name>
</gene>
<dbReference type="GO" id="GO:0005737">
    <property type="term" value="C:cytoplasm"/>
    <property type="evidence" value="ECO:0007669"/>
    <property type="project" value="UniProtKB-SubCell"/>
</dbReference>
<evidence type="ECO:0000256" key="2">
    <source>
        <dbReference type="ARBA" id="ARBA00004065"/>
    </source>
</evidence>
<evidence type="ECO:0000256" key="9">
    <source>
        <dbReference type="ARBA" id="ARBA00022801"/>
    </source>
</evidence>
<dbReference type="InterPro" id="IPR022892">
    <property type="entry name" value="RNaseHI"/>
</dbReference>
<comment type="function">
    <text evidence="2 11">Endonuclease that specifically degrades the RNA of RNA-DNA hybrids.</text>
</comment>
<dbReference type="Pfam" id="PF00075">
    <property type="entry name" value="RNase_H"/>
    <property type="match status" value="1"/>
</dbReference>
<keyword evidence="11" id="KW-0963">Cytoplasm</keyword>
<evidence type="ECO:0000256" key="11">
    <source>
        <dbReference type="HAMAP-Rule" id="MF_00042"/>
    </source>
</evidence>
<comment type="cofactor">
    <cofactor evidence="11">
        <name>Mg(2+)</name>
        <dbReference type="ChEBI" id="CHEBI:18420"/>
    </cofactor>
    <text evidence="11">Binds 1 Mg(2+) ion per subunit. May bind a second metal ion at a regulatory site, or after substrate binding.</text>
</comment>
<evidence type="ECO:0000256" key="8">
    <source>
        <dbReference type="ARBA" id="ARBA00022759"/>
    </source>
</evidence>
<keyword evidence="8 11" id="KW-0255">Endonuclease</keyword>
<feature type="binding site" evidence="11">
    <location>
        <position position="10"/>
    </location>
    <ligand>
        <name>Mg(2+)</name>
        <dbReference type="ChEBI" id="CHEBI:18420"/>
        <label>2</label>
    </ligand>
</feature>
<dbReference type="PANTHER" id="PTHR10642">
    <property type="entry name" value="RIBONUCLEASE H1"/>
    <property type="match status" value="1"/>
</dbReference>
<dbReference type="Proteomes" id="UP000244884">
    <property type="component" value="Chromosome"/>
</dbReference>
<comment type="similarity">
    <text evidence="3 11">Belongs to the RNase H family.</text>
</comment>
<feature type="binding site" evidence="11">
    <location>
        <position position="134"/>
    </location>
    <ligand>
        <name>Mg(2+)</name>
        <dbReference type="ChEBI" id="CHEBI:18420"/>
        <label>2</label>
    </ligand>
</feature>
<protein>
    <recommendedName>
        <fullName evidence="5 11">Ribonuclease H</fullName>
        <shortName evidence="11">RNase H</shortName>
        <ecNumber evidence="5 11">3.1.26.4</ecNumber>
    </recommendedName>
</protein>
<dbReference type="InterPro" id="IPR012337">
    <property type="entry name" value="RNaseH-like_sf"/>
</dbReference>
<dbReference type="GO" id="GO:0043137">
    <property type="term" value="P:DNA replication, removal of RNA primer"/>
    <property type="evidence" value="ECO:0007669"/>
    <property type="project" value="TreeGrafter"/>
</dbReference>
<evidence type="ECO:0000313" key="14">
    <source>
        <dbReference type="Proteomes" id="UP000244884"/>
    </source>
</evidence>
<dbReference type="GO" id="GO:0003676">
    <property type="term" value="F:nucleic acid binding"/>
    <property type="evidence" value="ECO:0007669"/>
    <property type="project" value="InterPro"/>
</dbReference>
<reference evidence="13 14" key="1">
    <citation type="submission" date="2018-04" db="EMBL/GenBank/DDBJ databases">
        <title>Genome sequence of Buchnera aphidicola from Melaphis sacchari.</title>
        <authorList>
            <person name="Geib S.M."/>
            <person name="Palmer N.A."/>
            <person name="Sattler S.E."/>
            <person name="Sarath G."/>
        </authorList>
    </citation>
    <scope>NUCLEOTIDE SEQUENCE [LARGE SCALE GENOMIC DNA]</scope>
    <source>
        <strain evidence="13 14">LSU</strain>
    </source>
</reference>
<dbReference type="InterPro" id="IPR036397">
    <property type="entry name" value="RNaseH_sf"/>
</dbReference>
<evidence type="ECO:0000256" key="6">
    <source>
        <dbReference type="ARBA" id="ARBA00022722"/>
    </source>
</evidence>
<evidence type="ECO:0000256" key="3">
    <source>
        <dbReference type="ARBA" id="ARBA00005300"/>
    </source>
</evidence>
<dbReference type="GO" id="GO:0004523">
    <property type="term" value="F:RNA-DNA hybrid ribonuclease activity"/>
    <property type="evidence" value="ECO:0007669"/>
    <property type="project" value="UniProtKB-UniRule"/>
</dbReference>
<name>A0A2U8DH13_9GAMM</name>
<comment type="subcellular location">
    <subcellularLocation>
        <location evidence="11">Cytoplasm</location>
    </subcellularLocation>
</comment>
<sequence>MLKLIKIFTDGSCLGNPGPGGYATILRYKSFEKILTSGFFLTTNNRMELMGVISGLESIKQSCSIKITTDSQYVKQGVTKWIDKWKKDQWKTSKKKLIKNIDLWLRINFFLNKHCIEWLWVRGHVGHLENERCDKIARQSAQNPLLNDFFYENYVLKIDKY</sequence>
<feature type="binding site" evidence="11">
    <location>
        <position position="48"/>
    </location>
    <ligand>
        <name>Mg(2+)</name>
        <dbReference type="ChEBI" id="CHEBI:18420"/>
        <label>1</label>
    </ligand>
</feature>
<evidence type="ECO:0000259" key="12">
    <source>
        <dbReference type="PROSITE" id="PS50879"/>
    </source>
</evidence>
<keyword evidence="6 11" id="KW-0540">Nuclease</keyword>
<keyword evidence="10 11" id="KW-0460">Magnesium</keyword>
<feature type="domain" description="RNase H type-1" evidence="12">
    <location>
        <begin position="1"/>
        <end position="142"/>
    </location>
</feature>
<dbReference type="PROSITE" id="PS50879">
    <property type="entry name" value="RNASE_H_1"/>
    <property type="match status" value="1"/>
</dbReference>
<dbReference type="HAMAP" id="MF_00042">
    <property type="entry name" value="RNase_H"/>
    <property type="match status" value="1"/>
</dbReference>
<evidence type="ECO:0000256" key="10">
    <source>
        <dbReference type="ARBA" id="ARBA00022842"/>
    </source>
</evidence>
<dbReference type="Gene3D" id="3.30.420.10">
    <property type="entry name" value="Ribonuclease H-like superfamily/Ribonuclease H"/>
    <property type="match status" value="1"/>
</dbReference>
<dbReference type="EMBL" id="CP029161">
    <property type="protein sequence ID" value="AWH90534.1"/>
    <property type="molecule type" value="Genomic_DNA"/>
</dbReference>
<dbReference type="SUPFAM" id="SSF53098">
    <property type="entry name" value="Ribonuclease H-like"/>
    <property type="match status" value="1"/>
</dbReference>
<evidence type="ECO:0000256" key="5">
    <source>
        <dbReference type="ARBA" id="ARBA00012180"/>
    </source>
</evidence>
<dbReference type="NCBIfam" id="NF001236">
    <property type="entry name" value="PRK00203.1"/>
    <property type="match status" value="1"/>
</dbReference>
<evidence type="ECO:0000256" key="4">
    <source>
        <dbReference type="ARBA" id="ARBA00011245"/>
    </source>
</evidence>
<dbReference type="CDD" id="cd09278">
    <property type="entry name" value="RNase_HI_prokaryote_like"/>
    <property type="match status" value="1"/>
</dbReference>
<comment type="catalytic activity">
    <reaction evidence="1 11">
        <text>Endonucleolytic cleavage to 5'-phosphomonoester.</text>
        <dbReference type="EC" id="3.1.26.4"/>
    </reaction>
</comment>
<evidence type="ECO:0000256" key="1">
    <source>
        <dbReference type="ARBA" id="ARBA00000077"/>
    </source>
</evidence>
<feature type="binding site" evidence="11">
    <location>
        <position position="10"/>
    </location>
    <ligand>
        <name>Mg(2+)</name>
        <dbReference type="ChEBI" id="CHEBI:18420"/>
        <label>1</label>
    </ligand>
</feature>
<dbReference type="PANTHER" id="PTHR10642:SF26">
    <property type="entry name" value="RIBONUCLEASE H1"/>
    <property type="match status" value="1"/>
</dbReference>
<dbReference type="FunFam" id="3.30.420.10:FF:000089">
    <property type="entry name" value="Ribonuclease H"/>
    <property type="match status" value="1"/>
</dbReference>
<accession>A0A2U8DH13</accession>
<dbReference type="InterPro" id="IPR050092">
    <property type="entry name" value="RNase_H"/>
</dbReference>
<dbReference type="InterPro" id="IPR002156">
    <property type="entry name" value="RNaseH_domain"/>
</dbReference>
<evidence type="ECO:0000313" key="13">
    <source>
        <dbReference type="EMBL" id="AWH90534.1"/>
    </source>
</evidence>
<dbReference type="RefSeq" id="WP_158341307.1">
    <property type="nucleotide sequence ID" value="NZ_CP029161.1"/>
</dbReference>
<dbReference type="GO" id="GO:0000287">
    <property type="term" value="F:magnesium ion binding"/>
    <property type="evidence" value="ECO:0007669"/>
    <property type="project" value="UniProtKB-UniRule"/>
</dbReference>
<keyword evidence="7 11" id="KW-0479">Metal-binding</keyword>
<dbReference type="AlphaFoldDB" id="A0A2U8DH13"/>
<dbReference type="EC" id="3.1.26.4" evidence="5 11"/>
<keyword evidence="9 11" id="KW-0378">Hydrolase</keyword>
<organism evidence="13 14">
    <name type="scientific">Buchnera aphidicola</name>
    <name type="common">Melanaphis sacchari</name>
    <dbReference type="NCBI Taxonomy" id="2173854"/>
    <lineage>
        <taxon>Bacteria</taxon>
        <taxon>Pseudomonadati</taxon>
        <taxon>Pseudomonadota</taxon>
        <taxon>Gammaproteobacteria</taxon>
        <taxon>Enterobacterales</taxon>
        <taxon>Erwiniaceae</taxon>
        <taxon>Buchnera</taxon>
    </lineage>
</organism>
<comment type="subunit">
    <text evidence="4 11">Monomer.</text>
</comment>
<feature type="binding site" evidence="11">
    <location>
        <position position="70"/>
    </location>
    <ligand>
        <name>Mg(2+)</name>
        <dbReference type="ChEBI" id="CHEBI:18420"/>
        <label>1</label>
    </ligand>
</feature>